<protein>
    <submittedName>
        <fullName evidence="1">Uncharacterized protein</fullName>
    </submittedName>
</protein>
<sequence>MVHHLKGHLVSCQRGTRAESSTSLWVVHPPLYTSGIARHTRFSTVACGYWG</sequence>
<evidence type="ECO:0000313" key="1">
    <source>
        <dbReference type="EMBL" id="AEJ42096.1"/>
    </source>
</evidence>
<dbReference type="HOGENOM" id="CLU_3094798_0_0_9"/>
<dbReference type="STRING" id="1048834.TC41_0118"/>
<reference evidence="2" key="2">
    <citation type="submission" date="2011-06" db="EMBL/GenBank/DDBJ databases">
        <title>The complete genome sequence of Alicyclobacillus acidocaldarius sp. Tc-4-1.</title>
        <authorList>
            <person name="Chen Y."/>
            <person name="He Y."/>
            <person name="Dong Z."/>
            <person name="Hu S."/>
        </authorList>
    </citation>
    <scope>NUCLEOTIDE SEQUENCE [LARGE SCALE GENOMIC DNA]</scope>
    <source>
        <strain evidence="2">Tc-4-1</strain>
    </source>
</reference>
<accession>F8IID6</accession>
<dbReference type="PATRIC" id="fig|1048834.4.peg.107"/>
<name>F8IID6_ALIAT</name>
<dbReference type="EMBL" id="CP002902">
    <property type="protein sequence ID" value="AEJ42096.1"/>
    <property type="molecule type" value="Genomic_DNA"/>
</dbReference>
<dbReference type="KEGG" id="aad:TC41_0118"/>
<organism evidence="1 2">
    <name type="scientific">Alicyclobacillus acidocaldarius (strain Tc-4-1)</name>
    <name type="common">Bacillus acidocaldarius</name>
    <dbReference type="NCBI Taxonomy" id="1048834"/>
    <lineage>
        <taxon>Bacteria</taxon>
        <taxon>Bacillati</taxon>
        <taxon>Bacillota</taxon>
        <taxon>Bacilli</taxon>
        <taxon>Bacillales</taxon>
        <taxon>Alicyclobacillaceae</taxon>
        <taxon>Alicyclobacillus</taxon>
    </lineage>
</organism>
<dbReference type="AlphaFoldDB" id="F8IID6"/>
<proteinExistence type="predicted"/>
<dbReference type="Proteomes" id="UP000000292">
    <property type="component" value="Chromosome"/>
</dbReference>
<evidence type="ECO:0000313" key="2">
    <source>
        <dbReference type="Proteomes" id="UP000000292"/>
    </source>
</evidence>
<gene>
    <name evidence="1" type="ordered locus">TC41_0118</name>
</gene>
<reference evidence="1 2" key="1">
    <citation type="journal article" date="2011" name="J. Bacteriol.">
        <title>Complete Genome Sequence of Alicyclobacillus acidocaldarius Strain Tc-4-1.</title>
        <authorList>
            <person name="Chen Y."/>
            <person name="He Y."/>
            <person name="Zhang B."/>
            <person name="Yang J."/>
            <person name="Li W."/>
            <person name="Dong Z."/>
            <person name="Hu S."/>
        </authorList>
    </citation>
    <scope>NUCLEOTIDE SEQUENCE [LARGE SCALE GENOMIC DNA]</scope>
    <source>
        <strain evidence="1 2">Tc-4-1</strain>
    </source>
</reference>